<feature type="binding site" evidence="12">
    <location>
        <position position="142"/>
    </location>
    <ligand>
        <name>substrate</name>
    </ligand>
</feature>
<evidence type="ECO:0000256" key="5">
    <source>
        <dbReference type="ARBA" id="ARBA00022723"/>
    </source>
</evidence>
<name>A0ABZ0L6G6_9BACL</name>
<comment type="similarity">
    <text evidence="12">Belongs to the carbohydrate kinase PfkB family. Ribokinase subfamily.</text>
</comment>
<comment type="pathway">
    <text evidence="12">Carbohydrate metabolism; D-ribose degradation; D-ribose 5-phosphate from beta-D-ribopyranose: step 2/2.</text>
</comment>
<accession>A0ABZ0L6G6</accession>
<evidence type="ECO:0000256" key="4">
    <source>
        <dbReference type="ARBA" id="ARBA00022679"/>
    </source>
</evidence>
<keyword evidence="9 12" id="KW-0460">Magnesium</keyword>
<keyword evidence="6 12" id="KW-0547">Nucleotide-binding</keyword>
<feature type="binding site" evidence="12">
    <location>
        <begin position="42"/>
        <end position="46"/>
    </location>
    <ligand>
        <name>substrate</name>
    </ligand>
</feature>
<dbReference type="HAMAP" id="MF_01987">
    <property type="entry name" value="Ribokinase"/>
    <property type="match status" value="1"/>
</dbReference>
<organism evidence="14 15">
    <name type="scientific">Sporosarcina oncorhynchi</name>
    <dbReference type="NCBI Taxonomy" id="3056444"/>
    <lineage>
        <taxon>Bacteria</taxon>
        <taxon>Bacillati</taxon>
        <taxon>Bacillota</taxon>
        <taxon>Bacilli</taxon>
        <taxon>Bacillales</taxon>
        <taxon>Caryophanaceae</taxon>
        <taxon>Sporosarcina</taxon>
    </lineage>
</organism>
<dbReference type="EMBL" id="CP129118">
    <property type="protein sequence ID" value="WOV88161.1"/>
    <property type="molecule type" value="Genomic_DNA"/>
</dbReference>
<keyword evidence="4 12" id="KW-0808">Transferase</keyword>
<keyword evidence="7 12" id="KW-0418">Kinase</keyword>
<feature type="binding site" evidence="12">
    <location>
        <position position="246"/>
    </location>
    <ligand>
        <name>K(+)</name>
        <dbReference type="ChEBI" id="CHEBI:29103"/>
    </ligand>
</feature>
<proteinExistence type="inferred from homology"/>
<sequence>MQRKPKVTVIGSANVDLVIETDRFPSPGETILGNTFHQFLGGKGANQAVAASRLGADVTFIGSVGEDIFGQQIVDNLRKEKVNVEHVLTIPTVSSGIANIQVAENDNIITVIPGANANLTEEYIQSLSAVIVASDIVVLQLEIPLEAVTIAIEIADKGNVPVILNPAPAVPLPEDLLRKVTFITPNETEMAILTSNAGQDFSVLFQQMFALGSKSVVMTYGKHGVIYGERQRELQNYPALTVQAIDTTGAGDTFNAAFAVCIACGKSVEEAIVYANAAAALSITKLGAQTGMPTEDEVNRFLKRLSD</sequence>
<evidence type="ECO:0000256" key="3">
    <source>
        <dbReference type="ARBA" id="ARBA00016943"/>
    </source>
</evidence>
<feature type="binding site" evidence="12">
    <location>
        <position position="282"/>
    </location>
    <ligand>
        <name>K(+)</name>
        <dbReference type="ChEBI" id="CHEBI:29103"/>
    </ligand>
</feature>
<dbReference type="InterPro" id="IPR002173">
    <property type="entry name" value="Carboh/pur_kinase_PfkB_CS"/>
</dbReference>
<gene>
    <name evidence="12 14" type="primary">rbsK</name>
    <name evidence="14" type="ORF">QWT69_03275</name>
</gene>
<feature type="binding site" evidence="12">
    <location>
        <position position="252"/>
    </location>
    <ligand>
        <name>substrate</name>
    </ligand>
</feature>
<comment type="subunit">
    <text evidence="12">Homodimer.</text>
</comment>
<reference evidence="14 15" key="1">
    <citation type="submission" date="2023-06" db="EMBL/GenBank/DDBJ databases">
        <title>Sporosarcina sp. nov., isolated from Korean tranditional fermented seafood 'Jeotgal'.</title>
        <authorList>
            <person name="Yang A.I."/>
            <person name="Shin N.-R."/>
        </authorList>
    </citation>
    <scope>NUCLEOTIDE SEQUENCE [LARGE SCALE GENOMIC DNA]</scope>
    <source>
        <strain evidence="14 15">T2O-4</strain>
    </source>
</reference>
<dbReference type="PRINTS" id="PR00990">
    <property type="entry name" value="RIBOKINASE"/>
</dbReference>
<comment type="similarity">
    <text evidence="1">Belongs to the carbohydrate kinase pfkB family.</text>
</comment>
<dbReference type="PANTHER" id="PTHR10584:SF166">
    <property type="entry name" value="RIBOKINASE"/>
    <property type="match status" value="1"/>
</dbReference>
<evidence type="ECO:0000256" key="10">
    <source>
        <dbReference type="ARBA" id="ARBA00022958"/>
    </source>
</evidence>
<feature type="binding site" evidence="12">
    <location>
        <position position="285"/>
    </location>
    <ligand>
        <name>K(+)</name>
        <dbReference type="ChEBI" id="CHEBI:29103"/>
    </ligand>
</feature>
<dbReference type="EC" id="2.7.1.15" evidence="2 12"/>
<comment type="activity regulation">
    <text evidence="12">Activated by a monovalent cation that binds near, but not in, the active site. The most likely occupant of the site in vivo is potassium. Ion binding induces a conformational change that may alter substrate affinity.</text>
</comment>
<dbReference type="NCBIfam" id="TIGR02152">
    <property type="entry name" value="D_ribokin_bact"/>
    <property type="match status" value="1"/>
</dbReference>
<keyword evidence="12" id="KW-0963">Cytoplasm</keyword>
<dbReference type="PANTHER" id="PTHR10584">
    <property type="entry name" value="SUGAR KINASE"/>
    <property type="match status" value="1"/>
</dbReference>
<evidence type="ECO:0000256" key="8">
    <source>
        <dbReference type="ARBA" id="ARBA00022840"/>
    </source>
</evidence>
<evidence type="ECO:0000259" key="13">
    <source>
        <dbReference type="Pfam" id="PF00294"/>
    </source>
</evidence>
<dbReference type="CDD" id="cd01174">
    <property type="entry name" value="ribokinase"/>
    <property type="match status" value="1"/>
</dbReference>
<evidence type="ECO:0000256" key="7">
    <source>
        <dbReference type="ARBA" id="ARBA00022777"/>
    </source>
</evidence>
<feature type="binding site" evidence="12">
    <location>
        <begin position="251"/>
        <end position="252"/>
    </location>
    <ligand>
        <name>ATP</name>
        <dbReference type="ChEBI" id="CHEBI:30616"/>
    </ligand>
</feature>
<evidence type="ECO:0000256" key="12">
    <source>
        <dbReference type="HAMAP-Rule" id="MF_01987"/>
    </source>
</evidence>
<evidence type="ECO:0000256" key="11">
    <source>
        <dbReference type="ARBA" id="ARBA00023277"/>
    </source>
</evidence>
<feature type="domain" description="Carbohydrate kinase PfkB" evidence="13">
    <location>
        <begin position="5"/>
        <end position="294"/>
    </location>
</feature>
<dbReference type="GO" id="GO:0004747">
    <property type="term" value="F:ribokinase activity"/>
    <property type="evidence" value="ECO:0007669"/>
    <property type="project" value="UniProtKB-EC"/>
</dbReference>
<protein>
    <recommendedName>
        <fullName evidence="3 12">Ribokinase</fullName>
        <shortName evidence="12">RK</shortName>
        <ecNumber evidence="2 12">2.7.1.15</ecNumber>
    </recommendedName>
</protein>
<keyword evidence="15" id="KW-1185">Reference proteome</keyword>
<dbReference type="Pfam" id="PF00294">
    <property type="entry name" value="PfkB"/>
    <property type="match status" value="1"/>
</dbReference>
<evidence type="ECO:0000313" key="14">
    <source>
        <dbReference type="EMBL" id="WOV88161.1"/>
    </source>
</evidence>
<evidence type="ECO:0000256" key="1">
    <source>
        <dbReference type="ARBA" id="ARBA00005380"/>
    </source>
</evidence>
<dbReference type="InterPro" id="IPR011611">
    <property type="entry name" value="PfkB_dom"/>
</dbReference>
<dbReference type="PROSITE" id="PS00584">
    <property type="entry name" value="PFKB_KINASES_2"/>
    <property type="match status" value="1"/>
</dbReference>
<feature type="binding site" evidence="12">
    <location>
        <position position="287"/>
    </location>
    <ligand>
        <name>K(+)</name>
        <dbReference type="ChEBI" id="CHEBI:29103"/>
    </ligand>
</feature>
<feature type="active site" description="Proton acceptor" evidence="12">
    <location>
        <position position="252"/>
    </location>
</feature>
<dbReference type="InterPro" id="IPR029056">
    <property type="entry name" value="Ribokinase-like"/>
</dbReference>
<dbReference type="Gene3D" id="3.40.1190.20">
    <property type="match status" value="1"/>
</dbReference>
<dbReference type="InterPro" id="IPR002139">
    <property type="entry name" value="Ribo/fructo_kinase"/>
</dbReference>
<keyword evidence="8 12" id="KW-0067">ATP-binding</keyword>
<evidence type="ECO:0000256" key="2">
    <source>
        <dbReference type="ARBA" id="ARBA00012035"/>
    </source>
</evidence>
<feature type="binding site" evidence="12">
    <location>
        <position position="276"/>
    </location>
    <ligand>
        <name>ATP</name>
        <dbReference type="ChEBI" id="CHEBI:30616"/>
    </ligand>
</feature>
<dbReference type="SUPFAM" id="SSF53613">
    <property type="entry name" value="Ribokinase-like"/>
    <property type="match status" value="1"/>
</dbReference>
<comment type="function">
    <text evidence="12">Catalyzes the phosphorylation of ribose at O-5 in a reaction requiring ATP and magnesium. The resulting D-ribose-5-phosphate can then be used either for sythesis of nucleotides, histidine, and tryptophan, or as a component of the pentose phosphate pathway.</text>
</comment>
<keyword evidence="5 12" id="KW-0479">Metal-binding</keyword>
<dbReference type="Proteomes" id="UP001303902">
    <property type="component" value="Chromosome"/>
</dbReference>
<evidence type="ECO:0000313" key="15">
    <source>
        <dbReference type="Proteomes" id="UP001303902"/>
    </source>
</evidence>
<comment type="subcellular location">
    <subcellularLocation>
        <location evidence="12">Cytoplasm</location>
    </subcellularLocation>
</comment>
<feature type="binding site" evidence="12">
    <location>
        <begin position="14"/>
        <end position="16"/>
    </location>
    <ligand>
        <name>substrate</name>
    </ligand>
</feature>
<feature type="binding site" evidence="12">
    <location>
        <position position="248"/>
    </location>
    <ligand>
        <name>K(+)</name>
        <dbReference type="ChEBI" id="CHEBI:29103"/>
    </ligand>
</feature>
<feature type="binding site" evidence="12">
    <location>
        <position position="186"/>
    </location>
    <ligand>
        <name>ATP</name>
        <dbReference type="ChEBI" id="CHEBI:30616"/>
    </ligand>
</feature>
<evidence type="ECO:0000256" key="6">
    <source>
        <dbReference type="ARBA" id="ARBA00022741"/>
    </source>
</evidence>
<keyword evidence="10 12" id="KW-0630">Potassium</keyword>
<comment type="cofactor">
    <cofactor evidence="12">
        <name>Mg(2+)</name>
        <dbReference type="ChEBI" id="CHEBI:18420"/>
    </cofactor>
    <text evidence="12">Requires a divalent cation, most likely magnesium in vivo, as an electrophilic catalyst to aid phosphoryl group transfer. It is the chelate of the metal and the nucleotide that is the actual substrate.</text>
</comment>
<comment type="caution">
    <text evidence="12">Lacks conserved residue(s) required for the propagation of feature annotation.</text>
</comment>
<dbReference type="RefSeq" id="WP_317968932.1">
    <property type="nucleotide sequence ID" value="NZ_CP129118.1"/>
</dbReference>
<comment type="catalytic activity">
    <reaction evidence="12">
        <text>D-ribose + ATP = D-ribose 5-phosphate + ADP + H(+)</text>
        <dbReference type="Rhea" id="RHEA:13697"/>
        <dbReference type="ChEBI" id="CHEBI:15378"/>
        <dbReference type="ChEBI" id="CHEBI:30616"/>
        <dbReference type="ChEBI" id="CHEBI:47013"/>
        <dbReference type="ChEBI" id="CHEBI:78346"/>
        <dbReference type="ChEBI" id="CHEBI:456216"/>
        <dbReference type="EC" id="2.7.1.15"/>
    </reaction>
</comment>
<keyword evidence="11 12" id="KW-0119">Carbohydrate metabolism</keyword>
<evidence type="ECO:0000256" key="9">
    <source>
        <dbReference type="ARBA" id="ARBA00022842"/>
    </source>
</evidence>
<feature type="binding site" evidence="12">
    <location>
        <begin position="219"/>
        <end position="224"/>
    </location>
    <ligand>
        <name>ATP</name>
        <dbReference type="ChEBI" id="CHEBI:30616"/>
    </ligand>
</feature>
<dbReference type="InterPro" id="IPR011877">
    <property type="entry name" value="Ribokinase"/>
</dbReference>